<dbReference type="GO" id="GO:0034338">
    <property type="term" value="F:short-chain carboxylesterase activity"/>
    <property type="evidence" value="ECO:0007669"/>
    <property type="project" value="TreeGrafter"/>
</dbReference>
<evidence type="ECO:0000256" key="1">
    <source>
        <dbReference type="ARBA" id="ARBA00010884"/>
    </source>
</evidence>
<dbReference type="KEGG" id="tcn:H9L16_05750"/>
<dbReference type="EMBL" id="CP060719">
    <property type="protein sequence ID" value="QNN71071.1"/>
    <property type="molecule type" value="Genomic_DNA"/>
</dbReference>
<feature type="active site" description="Charge relay system" evidence="2">
    <location>
        <position position="308"/>
    </location>
</feature>
<accession>A0A7G9ST96</accession>
<evidence type="ECO:0000313" key="5">
    <source>
        <dbReference type="Proteomes" id="UP000515804"/>
    </source>
</evidence>
<keyword evidence="4" id="KW-0378">Hydrolase</keyword>
<dbReference type="Gene3D" id="3.40.50.1820">
    <property type="entry name" value="alpha/beta hydrolase"/>
    <property type="match status" value="1"/>
</dbReference>
<dbReference type="InterPro" id="IPR029058">
    <property type="entry name" value="AB_hydrolase_fold"/>
</dbReference>
<protein>
    <submittedName>
        <fullName evidence="4">Alpha/beta fold hydrolase</fullName>
    </submittedName>
</protein>
<dbReference type="PANTHER" id="PTHR10794:SF63">
    <property type="entry name" value="ALPHA_BETA HYDROLASE 1, ISOFORM A"/>
    <property type="match status" value="1"/>
</dbReference>
<dbReference type="InterPro" id="IPR000073">
    <property type="entry name" value="AB_hydrolase_1"/>
</dbReference>
<dbReference type="InterPro" id="IPR012020">
    <property type="entry name" value="ABHD4"/>
</dbReference>
<organism evidence="4 5">
    <name type="scientific">Thermomonas carbonis</name>
    <dbReference type="NCBI Taxonomy" id="1463158"/>
    <lineage>
        <taxon>Bacteria</taxon>
        <taxon>Pseudomonadati</taxon>
        <taxon>Pseudomonadota</taxon>
        <taxon>Gammaproteobacteria</taxon>
        <taxon>Lysobacterales</taxon>
        <taxon>Lysobacteraceae</taxon>
        <taxon>Thermomonas</taxon>
    </lineage>
</organism>
<feature type="active site" description="Charge relay system" evidence="2">
    <location>
        <position position="154"/>
    </location>
</feature>
<dbReference type="GO" id="GO:0047372">
    <property type="term" value="F:monoacylglycerol lipase activity"/>
    <property type="evidence" value="ECO:0007669"/>
    <property type="project" value="TreeGrafter"/>
</dbReference>
<dbReference type="AlphaFoldDB" id="A0A7G9ST96"/>
<evidence type="ECO:0000259" key="3">
    <source>
        <dbReference type="Pfam" id="PF12697"/>
    </source>
</evidence>
<gene>
    <name evidence="4" type="ORF">H9L16_05750</name>
</gene>
<evidence type="ECO:0000313" key="4">
    <source>
        <dbReference type="EMBL" id="QNN71071.1"/>
    </source>
</evidence>
<dbReference type="Proteomes" id="UP000515804">
    <property type="component" value="Chromosome"/>
</dbReference>
<name>A0A7G9ST96_9GAMM</name>
<dbReference type="PIRSF" id="PIRSF005211">
    <property type="entry name" value="Ab_hydro_YheT"/>
    <property type="match status" value="1"/>
</dbReference>
<comment type="similarity">
    <text evidence="1">Belongs to the AB hydrolase superfamily. AB hydrolase 4 family.</text>
</comment>
<sequence>MSLQTVSAYRAPRWLRSPHLQTLLSSSPIRVARGGRELRKLGAVHGEHLVDAGGGIRLHGVHSTLPARAPRGLALLLHGWEGSAESGYMRLTCARLLERGFDVFRLNFRDHGDTHHLNEDLFHSNRLDEVLQAALAVSGRWQQPEQPMVVAGYSLGGNFALRVALHAPSAGLRLARVAAVCPALDPERTTAAMERGLPFYERYFLKKWTRSLRRKRDLFPEQHAIAEEQLRSRRLRELTAWLVARHTGFADVDAYFDGYRISRDRMRDLQVPADILTSADDPVIPVDDFHDWQLPANATVEIAAHGGHCAFLRDARLRGYAEDWVAEHLSTALEPAAVQTPANTPGESA</sequence>
<evidence type="ECO:0000256" key="2">
    <source>
        <dbReference type="PIRSR" id="PIRSR005211-1"/>
    </source>
</evidence>
<feature type="active site" description="Charge relay system" evidence="2">
    <location>
        <position position="281"/>
    </location>
</feature>
<dbReference type="PANTHER" id="PTHR10794">
    <property type="entry name" value="ABHYDROLASE DOMAIN-CONTAINING PROTEIN"/>
    <property type="match status" value="1"/>
</dbReference>
<keyword evidence="5" id="KW-1185">Reference proteome</keyword>
<dbReference type="RefSeq" id="WP_187553586.1">
    <property type="nucleotide sequence ID" value="NZ_BMZL01000001.1"/>
</dbReference>
<proteinExistence type="inferred from homology"/>
<dbReference type="SUPFAM" id="SSF53474">
    <property type="entry name" value="alpha/beta-Hydrolases"/>
    <property type="match status" value="1"/>
</dbReference>
<dbReference type="Pfam" id="PF12697">
    <property type="entry name" value="Abhydrolase_6"/>
    <property type="match status" value="1"/>
</dbReference>
<reference evidence="4 5" key="1">
    <citation type="submission" date="2020-08" db="EMBL/GenBank/DDBJ databases">
        <title>Genome sequence of Thermomonas carbonis KCTC 42013T.</title>
        <authorList>
            <person name="Hyun D.-W."/>
            <person name="Bae J.-W."/>
        </authorList>
    </citation>
    <scope>NUCLEOTIDE SEQUENCE [LARGE SCALE GENOMIC DNA]</scope>
    <source>
        <strain evidence="4 5">KCTC 42013</strain>
    </source>
</reference>
<dbReference type="InterPro" id="IPR050960">
    <property type="entry name" value="AB_hydrolase_4_sf"/>
</dbReference>
<feature type="domain" description="AB hydrolase-1" evidence="3">
    <location>
        <begin position="75"/>
        <end position="316"/>
    </location>
</feature>